<gene>
    <name evidence="2" type="ORF">FISHEDRAFT_39045</name>
</gene>
<dbReference type="Proteomes" id="UP000054144">
    <property type="component" value="Unassembled WGS sequence"/>
</dbReference>
<evidence type="ECO:0000256" key="1">
    <source>
        <dbReference type="SAM" id="SignalP"/>
    </source>
</evidence>
<evidence type="ECO:0000313" key="3">
    <source>
        <dbReference type="Proteomes" id="UP000054144"/>
    </source>
</evidence>
<dbReference type="OrthoDB" id="3057168at2759"/>
<evidence type="ECO:0000313" key="2">
    <source>
        <dbReference type="EMBL" id="KIY50452.1"/>
    </source>
</evidence>
<dbReference type="EMBL" id="KN881675">
    <property type="protein sequence ID" value="KIY50452.1"/>
    <property type="molecule type" value="Genomic_DNA"/>
</dbReference>
<feature type="signal peptide" evidence="1">
    <location>
        <begin position="1"/>
        <end position="24"/>
    </location>
</feature>
<dbReference type="InterPro" id="IPR036424">
    <property type="entry name" value="UPP_synth-like_sf"/>
</dbReference>
<proteinExistence type="predicted"/>
<organism evidence="2 3">
    <name type="scientific">Fistulina hepatica ATCC 64428</name>
    <dbReference type="NCBI Taxonomy" id="1128425"/>
    <lineage>
        <taxon>Eukaryota</taxon>
        <taxon>Fungi</taxon>
        <taxon>Dikarya</taxon>
        <taxon>Basidiomycota</taxon>
        <taxon>Agaricomycotina</taxon>
        <taxon>Agaricomycetes</taxon>
        <taxon>Agaricomycetidae</taxon>
        <taxon>Agaricales</taxon>
        <taxon>Fistulinaceae</taxon>
        <taxon>Fistulina</taxon>
    </lineage>
</organism>
<accession>A0A0D7AGA4</accession>
<feature type="chain" id="PRO_5002316469" description="Ditrans,polycis-polyprenyl diphosphate synthase ((2E,6E)-farnesyl diphosphate specific)" evidence="1">
    <location>
        <begin position="25"/>
        <end position="177"/>
    </location>
</feature>
<name>A0A0D7AGA4_9AGAR</name>
<keyword evidence="3" id="KW-1185">Reference proteome</keyword>
<dbReference type="GO" id="GO:0016765">
    <property type="term" value="F:transferase activity, transferring alkyl or aryl (other than methyl) groups"/>
    <property type="evidence" value="ECO:0007669"/>
    <property type="project" value="InterPro"/>
</dbReference>
<sequence length="177" mass="20065">MGLPLCLLLRLVHVIYFLVLRCSARWRTRSEPAPWPLLAPRIRIPKHLALLLVLDGHTDAETTECVSQTVQRAVDWCRQLGVEKLTLYDRDGLACRASHEIEERVSGFQLPFRCDESSESEIEYPLTPPLSRPISPADDDFRVPDGLVVLPESCMPQEKLSSTRFKSLRRRVSTGAS</sequence>
<protein>
    <recommendedName>
        <fullName evidence="4">Ditrans,polycis-polyprenyl diphosphate synthase ((2E,6E)-farnesyl diphosphate specific)</fullName>
    </recommendedName>
</protein>
<keyword evidence="1" id="KW-0732">Signal</keyword>
<reference evidence="2 3" key="1">
    <citation type="journal article" date="2015" name="Fungal Genet. Biol.">
        <title>Evolution of novel wood decay mechanisms in Agaricales revealed by the genome sequences of Fistulina hepatica and Cylindrobasidium torrendii.</title>
        <authorList>
            <person name="Floudas D."/>
            <person name="Held B.W."/>
            <person name="Riley R."/>
            <person name="Nagy L.G."/>
            <person name="Koehler G."/>
            <person name="Ransdell A.S."/>
            <person name="Younus H."/>
            <person name="Chow J."/>
            <person name="Chiniquy J."/>
            <person name="Lipzen A."/>
            <person name="Tritt A."/>
            <person name="Sun H."/>
            <person name="Haridas S."/>
            <person name="LaButti K."/>
            <person name="Ohm R.A."/>
            <person name="Kues U."/>
            <person name="Blanchette R.A."/>
            <person name="Grigoriev I.V."/>
            <person name="Minto R.E."/>
            <person name="Hibbett D.S."/>
        </authorList>
    </citation>
    <scope>NUCLEOTIDE SEQUENCE [LARGE SCALE GENOMIC DNA]</scope>
    <source>
        <strain evidence="2 3">ATCC 64428</strain>
    </source>
</reference>
<dbReference type="AlphaFoldDB" id="A0A0D7AGA4"/>
<dbReference type="SUPFAM" id="SSF64005">
    <property type="entry name" value="Undecaprenyl diphosphate synthase"/>
    <property type="match status" value="1"/>
</dbReference>
<evidence type="ECO:0008006" key="4">
    <source>
        <dbReference type="Google" id="ProtNLM"/>
    </source>
</evidence>